<dbReference type="GO" id="GO:0046872">
    <property type="term" value="F:metal ion binding"/>
    <property type="evidence" value="ECO:0007669"/>
    <property type="project" value="UniProtKB-KW"/>
</dbReference>
<name>A0A3B1DZY3_9ZZZZ</name>
<gene>
    <name evidence="10" type="ORF">MNBD_PLANCTO03-1253</name>
</gene>
<keyword evidence="7" id="KW-0408">Iron</keyword>
<dbReference type="NCBIfam" id="NF010611">
    <property type="entry name" value="PRK14012.1"/>
    <property type="match status" value="1"/>
</dbReference>
<protein>
    <recommendedName>
        <fullName evidence="3">cysteine desulfurase</fullName>
        <ecNumber evidence="3">2.8.1.7</ecNumber>
    </recommendedName>
</protein>
<keyword evidence="6" id="KW-0663">Pyridoxal phosphate</keyword>
<evidence type="ECO:0000256" key="2">
    <source>
        <dbReference type="ARBA" id="ARBA00006490"/>
    </source>
</evidence>
<keyword evidence="4 10" id="KW-0808">Transferase</keyword>
<reference evidence="10" key="1">
    <citation type="submission" date="2018-06" db="EMBL/GenBank/DDBJ databases">
        <authorList>
            <person name="Zhirakovskaya E."/>
        </authorList>
    </citation>
    <scope>NUCLEOTIDE SEQUENCE</scope>
</reference>
<evidence type="ECO:0000256" key="3">
    <source>
        <dbReference type="ARBA" id="ARBA00012239"/>
    </source>
</evidence>
<dbReference type="InterPro" id="IPR016454">
    <property type="entry name" value="Cysteine_dSase"/>
</dbReference>
<comment type="similarity">
    <text evidence="2">Belongs to the class-V pyridoxal-phosphate-dependent aminotransferase family. NifS/IscS subfamily.</text>
</comment>
<dbReference type="InterPro" id="IPR020578">
    <property type="entry name" value="Aminotrans_V_PyrdxlP_BS"/>
</dbReference>
<proteinExistence type="inferred from homology"/>
<dbReference type="PANTHER" id="PTHR11601">
    <property type="entry name" value="CYSTEINE DESULFURYLASE FAMILY MEMBER"/>
    <property type="match status" value="1"/>
</dbReference>
<dbReference type="InterPro" id="IPR015424">
    <property type="entry name" value="PyrdxlP-dep_Trfase"/>
</dbReference>
<dbReference type="Gene3D" id="3.40.640.10">
    <property type="entry name" value="Type I PLP-dependent aspartate aminotransferase-like (Major domain)"/>
    <property type="match status" value="1"/>
</dbReference>
<evidence type="ECO:0000256" key="5">
    <source>
        <dbReference type="ARBA" id="ARBA00022723"/>
    </source>
</evidence>
<evidence type="ECO:0000256" key="1">
    <source>
        <dbReference type="ARBA" id="ARBA00001933"/>
    </source>
</evidence>
<evidence type="ECO:0000256" key="4">
    <source>
        <dbReference type="ARBA" id="ARBA00022679"/>
    </source>
</evidence>
<dbReference type="InterPro" id="IPR015421">
    <property type="entry name" value="PyrdxlP-dep_Trfase_major"/>
</dbReference>
<dbReference type="GO" id="GO:0031071">
    <property type="term" value="F:cysteine desulfurase activity"/>
    <property type="evidence" value="ECO:0007669"/>
    <property type="project" value="UniProtKB-EC"/>
</dbReference>
<dbReference type="InterPro" id="IPR010240">
    <property type="entry name" value="Cys_deSase_IscS"/>
</dbReference>
<dbReference type="HAMAP" id="MF_00331">
    <property type="entry name" value="Cys_desulf_IscS"/>
    <property type="match status" value="1"/>
</dbReference>
<evidence type="ECO:0000259" key="9">
    <source>
        <dbReference type="Pfam" id="PF00266"/>
    </source>
</evidence>
<evidence type="ECO:0000256" key="6">
    <source>
        <dbReference type="ARBA" id="ARBA00022898"/>
    </source>
</evidence>
<evidence type="ECO:0000313" key="10">
    <source>
        <dbReference type="EMBL" id="VAX42038.1"/>
    </source>
</evidence>
<dbReference type="PROSITE" id="PS00595">
    <property type="entry name" value="AA_TRANSFER_CLASS_5"/>
    <property type="match status" value="1"/>
</dbReference>
<evidence type="ECO:0000256" key="7">
    <source>
        <dbReference type="ARBA" id="ARBA00023004"/>
    </source>
</evidence>
<dbReference type="GO" id="GO:0051536">
    <property type="term" value="F:iron-sulfur cluster binding"/>
    <property type="evidence" value="ECO:0007669"/>
    <property type="project" value="UniProtKB-KW"/>
</dbReference>
<organism evidence="10">
    <name type="scientific">hydrothermal vent metagenome</name>
    <dbReference type="NCBI Taxonomy" id="652676"/>
    <lineage>
        <taxon>unclassified sequences</taxon>
        <taxon>metagenomes</taxon>
        <taxon>ecological metagenomes</taxon>
    </lineage>
</organism>
<feature type="domain" description="Aminotransferase class V" evidence="9">
    <location>
        <begin position="5"/>
        <end position="373"/>
    </location>
</feature>
<dbReference type="FunFam" id="3.40.640.10:FF:000003">
    <property type="entry name" value="Cysteine desulfurase IscS"/>
    <property type="match status" value="1"/>
</dbReference>
<accession>A0A3B1DZY3</accession>
<comment type="cofactor">
    <cofactor evidence="1">
        <name>pyridoxal 5'-phosphate</name>
        <dbReference type="ChEBI" id="CHEBI:597326"/>
    </cofactor>
</comment>
<dbReference type="GO" id="GO:1990221">
    <property type="term" value="C:L-cysteine desulfurase complex"/>
    <property type="evidence" value="ECO:0007669"/>
    <property type="project" value="UniProtKB-ARBA"/>
</dbReference>
<dbReference type="EMBL" id="UOGK01000634">
    <property type="protein sequence ID" value="VAX42038.1"/>
    <property type="molecule type" value="Genomic_DNA"/>
</dbReference>
<dbReference type="Pfam" id="PF00266">
    <property type="entry name" value="Aminotran_5"/>
    <property type="match status" value="1"/>
</dbReference>
<dbReference type="EC" id="2.8.1.7" evidence="3"/>
<dbReference type="AlphaFoldDB" id="A0A3B1DZY3"/>
<sequence length="410" mass="44745">MRLPIYLDHAATTPCDPRVVEAMLPFFTEVFGNPGSRNHAYGWAAEEAVETARRQVADLLGADRKEIIFTSGSTEANNIAIKGAAYMYANAPAGSDKRGHIITNIIEHKAVLDPCQRLAKEGFEVTFLEPGPDGIITRKMVEEAMRDDTILVTVMWANNEIGTINEIPEIGTLCHDRSVIFHTDATQWAGKMPVDVKADNIDLLSMSGHKIYGPKGVGVLYVRRRRPRVRLQALVDGGGQERGFRAGTLNVTGIVGLGKACEIAAAEMDADRERLLALRQKLEDRVTAALDVVQINGHAEKRLPHLTNISFGFVEGEGLMMACKDIAMSSGSACTSASLEPSYVLKGLGVGDELAHSSLRLSLGKWTTEEEIDFAAANIIEGVTKLRQLSPLYDMHKEGIDITKIEWAAH</sequence>
<dbReference type="PANTHER" id="PTHR11601:SF34">
    <property type="entry name" value="CYSTEINE DESULFURASE"/>
    <property type="match status" value="1"/>
</dbReference>
<dbReference type="PIRSF" id="PIRSF005572">
    <property type="entry name" value="NifS"/>
    <property type="match status" value="1"/>
</dbReference>
<dbReference type="InterPro" id="IPR000192">
    <property type="entry name" value="Aminotrans_V_dom"/>
</dbReference>
<keyword evidence="8" id="KW-0411">Iron-sulfur</keyword>
<dbReference type="GO" id="GO:0044571">
    <property type="term" value="P:[2Fe-2S] cluster assembly"/>
    <property type="evidence" value="ECO:0007669"/>
    <property type="project" value="InterPro"/>
</dbReference>
<evidence type="ECO:0000256" key="8">
    <source>
        <dbReference type="ARBA" id="ARBA00023014"/>
    </source>
</evidence>
<dbReference type="Gene3D" id="3.90.1150.10">
    <property type="entry name" value="Aspartate Aminotransferase, domain 1"/>
    <property type="match status" value="1"/>
</dbReference>
<dbReference type="SUPFAM" id="SSF53383">
    <property type="entry name" value="PLP-dependent transferases"/>
    <property type="match status" value="1"/>
</dbReference>
<dbReference type="InterPro" id="IPR015422">
    <property type="entry name" value="PyrdxlP-dep_Trfase_small"/>
</dbReference>
<dbReference type="GO" id="GO:0030170">
    <property type="term" value="F:pyridoxal phosphate binding"/>
    <property type="evidence" value="ECO:0007669"/>
    <property type="project" value="InterPro"/>
</dbReference>
<keyword evidence="5" id="KW-0479">Metal-binding</keyword>